<evidence type="ECO:0000256" key="2">
    <source>
        <dbReference type="ARBA" id="ARBA00022737"/>
    </source>
</evidence>
<reference evidence="8" key="1">
    <citation type="journal article" date="2014" name="Proc. Natl. Acad. Sci. U.S.A.">
        <title>Extensive sampling of basidiomycete genomes demonstrates inadequacy of the white-rot/brown-rot paradigm for wood decay fungi.</title>
        <authorList>
            <person name="Riley R."/>
            <person name="Salamov A.A."/>
            <person name="Brown D.W."/>
            <person name="Nagy L.G."/>
            <person name="Floudas D."/>
            <person name="Held B.W."/>
            <person name="Levasseur A."/>
            <person name="Lombard V."/>
            <person name="Morin E."/>
            <person name="Otillar R."/>
            <person name="Lindquist E.A."/>
            <person name="Sun H."/>
            <person name="LaButti K.M."/>
            <person name="Schmutz J."/>
            <person name="Jabbour D."/>
            <person name="Luo H."/>
            <person name="Baker S.E."/>
            <person name="Pisabarro A.G."/>
            <person name="Walton J.D."/>
            <person name="Blanchette R.A."/>
            <person name="Henrissat B."/>
            <person name="Martin F."/>
            <person name="Cullen D."/>
            <person name="Hibbett D.S."/>
            <person name="Grigoriev I.V."/>
        </authorList>
    </citation>
    <scope>NUCLEOTIDE SEQUENCE [LARGE SCALE GENOMIC DNA]</scope>
    <source>
        <strain evidence="8">MUCL 33604</strain>
    </source>
</reference>
<dbReference type="InterPro" id="IPR046342">
    <property type="entry name" value="CBS_dom_sf"/>
</dbReference>
<feature type="compositionally biased region" description="Low complexity" evidence="5">
    <location>
        <begin position="389"/>
        <end position="402"/>
    </location>
</feature>
<dbReference type="Proteomes" id="UP000027265">
    <property type="component" value="Unassembled WGS sequence"/>
</dbReference>
<dbReference type="GO" id="GO:0019901">
    <property type="term" value="F:protein kinase binding"/>
    <property type="evidence" value="ECO:0007669"/>
    <property type="project" value="TreeGrafter"/>
</dbReference>
<accession>A0A067Q9P9</accession>
<dbReference type="GO" id="GO:0019887">
    <property type="term" value="F:protein kinase regulator activity"/>
    <property type="evidence" value="ECO:0007669"/>
    <property type="project" value="TreeGrafter"/>
</dbReference>
<evidence type="ECO:0000256" key="3">
    <source>
        <dbReference type="ARBA" id="ARBA00023122"/>
    </source>
</evidence>
<evidence type="ECO:0000256" key="4">
    <source>
        <dbReference type="PROSITE-ProRule" id="PRU00703"/>
    </source>
</evidence>
<dbReference type="InterPro" id="IPR000644">
    <property type="entry name" value="CBS_dom"/>
</dbReference>
<evidence type="ECO:0000256" key="1">
    <source>
        <dbReference type="ARBA" id="ARBA00006750"/>
    </source>
</evidence>
<feature type="region of interest" description="Disordered" evidence="5">
    <location>
        <begin position="371"/>
        <end position="402"/>
    </location>
</feature>
<dbReference type="GO" id="GO:0005737">
    <property type="term" value="C:cytoplasm"/>
    <property type="evidence" value="ECO:0007669"/>
    <property type="project" value="TreeGrafter"/>
</dbReference>
<dbReference type="InterPro" id="IPR050511">
    <property type="entry name" value="AMPK_gamma/SDS23_families"/>
</dbReference>
<dbReference type="GO" id="GO:0016208">
    <property type="term" value="F:AMP binding"/>
    <property type="evidence" value="ECO:0007669"/>
    <property type="project" value="TreeGrafter"/>
</dbReference>
<evidence type="ECO:0000259" key="6">
    <source>
        <dbReference type="PROSITE" id="PS51371"/>
    </source>
</evidence>
<feature type="compositionally biased region" description="Polar residues" evidence="5">
    <location>
        <begin position="1"/>
        <end position="11"/>
    </location>
</feature>
<dbReference type="SMART" id="SM00116">
    <property type="entry name" value="CBS"/>
    <property type="match status" value="4"/>
</dbReference>
<dbReference type="FunCoup" id="A0A067Q9P9">
    <property type="interactions" value="121"/>
</dbReference>
<dbReference type="AlphaFoldDB" id="A0A067Q9P9"/>
<dbReference type="STRING" id="933084.A0A067Q9P9"/>
<dbReference type="SUPFAM" id="SSF54631">
    <property type="entry name" value="CBS-domain pair"/>
    <property type="match status" value="2"/>
</dbReference>
<feature type="domain" description="CBS" evidence="6">
    <location>
        <begin position="307"/>
        <end position="367"/>
    </location>
</feature>
<dbReference type="PROSITE" id="PS51371">
    <property type="entry name" value="CBS"/>
    <property type="match status" value="2"/>
</dbReference>
<dbReference type="PANTHER" id="PTHR13780">
    <property type="entry name" value="AMP-ACTIVATED PROTEIN KINASE, GAMMA REGULATORY SUBUNIT"/>
    <property type="match status" value="1"/>
</dbReference>
<dbReference type="HOGENOM" id="CLU_021740_2_0_1"/>
<dbReference type="GO" id="GO:0031588">
    <property type="term" value="C:nucleotide-activated protein kinase complex"/>
    <property type="evidence" value="ECO:0007669"/>
    <property type="project" value="TreeGrafter"/>
</dbReference>
<keyword evidence="2" id="KW-0677">Repeat</keyword>
<dbReference type="Gene3D" id="3.10.580.10">
    <property type="entry name" value="CBS-domain"/>
    <property type="match status" value="2"/>
</dbReference>
<keyword evidence="3 4" id="KW-0129">CBS domain</keyword>
<evidence type="ECO:0000313" key="8">
    <source>
        <dbReference type="Proteomes" id="UP000027265"/>
    </source>
</evidence>
<dbReference type="EMBL" id="KL197710">
    <property type="protein sequence ID" value="KDQ63689.1"/>
    <property type="molecule type" value="Genomic_DNA"/>
</dbReference>
<dbReference type="Pfam" id="PF00571">
    <property type="entry name" value="CBS"/>
    <property type="match status" value="2"/>
</dbReference>
<dbReference type="CDD" id="cd04641">
    <property type="entry name" value="CBS_euAMPK_gamma-like_repeat2"/>
    <property type="match status" value="1"/>
</dbReference>
<dbReference type="CDD" id="cd04618">
    <property type="entry name" value="CBS_euAMPK_gamma-like_repeat1"/>
    <property type="match status" value="1"/>
</dbReference>
<dbReference type="InParanoid" id="A0A067Q9P9"/>
<evidence type="ECO:0000313" key="7">
    <source>
        <dbReference type="EMBL" id="KDQ63689.1"/>
    </source>
</evidence>
<proteinExistence type="inferred from homology"/>
<protein>
    <recommendedName>
        <fullName evidence="6">CBS domain-containing protein</fullName>
    </recommendedName>
</protein>
<gene>
    <name evidence="7" type="ORF">JAAARDRAFT_120883</name>
</gene>
<keyword evidence="8" id="KW-1185">Reference proteome</keyword>
<feature type="region of interest" description="Disordered" evidence="5">
    <location>
        <begin position="1"/>
        <end position="36"/>
    </location>
</feature>
<evidence type="ECO:0000256" key="5">
    <source>
        <dbReference type="SAM" id="MobiDB-lite"/>
    </source>
</evidence>
<sequence length="402" mass="44653">MNATLSPTTSPKVRRKASTRRPRAVSHLPPHQNQESHDAALNSIRAYLKGRQAYDAFPVSFRLIVLDTKLEVRKALQCLLLNGVVSAPLWNSDQSKFAGMLTVQDIIHLIQYYYRTSSYENIAADVENFRLESLREIEKSLGVPPPPLLRDHPSSSLFYAAKLLIQTHARRLPLLDNDSETGHEVIVSVLTQYRLLKFISINCAREIQQLHLPLRKLGIGTYVFATPSHPATLEGRTPYHPIATATLQTPVFDVVHMFSERGISAVPIIDEDGVVVNLYETVDVITLVRLGAYQALDLTIEEALHQRSPDFPGVVICTATDSIGTLLQLIKKRRVHRLVVVEGEKGRLLGIITLSDVLRYVVGEVGIGEGVEPSPSHVELTEADPEPSEVPSEPPQESELVN</sequence>
<dbReference type="OrthoDB" id="286637at2759"/>
<comment type="similarity">
    <text evidence="1">Belongs to the 5'-AMP-activated protein kinase gamma subunit family.</text>
</comment>
<organism evidence="7 8">
    <name type="scientific">Jaapia argillacea MUCL 33604</name>
    <dbReference type="NCBI Taxonomy" id="933084"/>
    <lineage>
        <taxon>Eukaryota</taxon>
        <taxon>Fungi</taxon>
        <taxon>Dikarya</taxon>
        <taxon>Basidiomycota</taxon>
        <taxon>Agaricomycotina</taxon>
        <taxon>Agaricomycetes</taxon>
        <taxon>Agaricomycetidae</taxon>
        <taxon>Jaapiales</taxon>
        <taxon>Jaapiaceae</taxon>
        <taxon>Jaapia</taxon>
    </lineage>
</organism>
<feature type="domain" description="CBS" evidence="6">
    <location>
        <begin position="236"/>
        <end position="298"/>
    </location>
</feature>
<feature type="compositionally biased region" description="Basic residues" evidence="5">
    <location>
        <begin position="12"/>
        <end position="24"/>
    </location>
</feature>
<dbReference type="PANTHER" id="PTHR13780:SF35">
    <property type="entry name" value="LD22662P"/>
    <property type="match status" value="1"/>
</dbReference>
<name>A0A067Q9P9_9AGAM</name>
<dbReference type="GO" id="GO:0005634">
    <property type="term" value="C:nucleus"/>
    <property type="evidence" value="ECO:0007669"/>
    <property type="project" value="TreeGrafter"/>
</dbReference>